<gene>
    <name evidence="4" type="ORF">O3G_MSEX011722</name>
</gene>
<keyword evidence="2" id="KW-0812">Transmembrane</keyword>
<comment type="subcellular location">
    <subcellularLocation>
        <location evidence="1">Membrane</location>
        <topology evidence="1">Multi-pass membrane protein</topology>
    </subcellularLocation>
</comment>
<organism evidence="4 5">
    <name type="scientific">Manduca sexta</name>
    <name type="common">Tobacco hawkmoth</name>
    <name type="synonym">Tobacco hornworm</name>
    <dbReference type="NCBI Taxonomy" id="7130"/>
    <lineage>
        <taxon>Eukaryota</taxon>
        <taxon>Metazoa</taxon>
        <taxon>Ecdysozoa</taxon>
        <taxon>Arthropoda</taxon>
        <taxon>Hexapoda</taxon>
        <taxon>Insecta</taxon>
        <taxon>Pterygota</taxon>
        <taxon>Neoptera</taxon>
        <taxon>Endopterygota</taxon>
        <taxon>Lepidoptera</taxon>
        <taxon>Glossata</taxon>
        <taxon>Ditrysia</taxon>
        <taxon>Bombycoidea</taxon>
        <taxon>Sphingidae</taxon>
        <taxon>Sphinginae</taxon>
        <taxon>Sphingini</taxon>
        <taxon>Manduca</taxon>
    </lineage>
</organism>
<dbReference type="GO" id="GO:0016020">
    <property type="term" value="C:membrane"/>
    <property type="evidence" value="ECO:0007669"/>
    <property type="project" value="UniProtKB-SubCell"/>
</dbReference>
<dbReference type="EMBL" id="JH668648">
    <property type="protein sequence ID" value="KAG6460010.1"/>
    <property type="molecule type" value="Genomic_DNA"/>
</dbReference>
<accession>A0A922CUJ7</accession>
<sequence length="492" mass="55080">MYTHVSCLIIHIFAYVINKVFNFLFILDKKKIFSFQSSIASFVGCFGLIYNDFMKEIGITSTRVNLLLGITALCIAAGAFFTNSFLKIMSKRKLALVAAITFDLGTLGTVFAKSEGWFFFYQAIVQGLGSGFFYSLVPTILNDYFVTKRLFAFSFVQTITAICAMIAPMFVKWSLDTYGYRGTLLFIAGLSIHNIIAAVLMQPVEWHMKRVEIVDKNEMQILLLEEKKERKEKEANAEVPTVKLTDVECPTAAVSDNEKVYDFTKPPKKKSCLRRVIESIIDLSVTKQLLLSCVSYGPALCGYADGGYSLILPQALYAKEWDQYNVALALSFVAFGDLVTRFLLIFTSKCLLKLGSQEVYVIGIAVAFLSRFAMMWTQNKILILICLSLTGAAHCIICVLIPMVVSDVVSPEKFTSAMGVVMMLTGVTFIILGPAIGAIRDLTNSYAVANYIFMSCYAIIVLFWSIELVYKKNKHKRVQREIALKTLRANKK</sequence>
<evidence type="ECO:0000313" key="4">
    <source>
        <dbReference type="EMBL" id="KAG6460010.1"/>
    </source>
</evidence>
<dbReference type="PANTHER" id="PTHR11360">
    <property type="entry name" value="MONOCARBOXYLATE TRANSPORTER"/>
    <property type="match status" value="1"/>
</dbReference>
<evidence type="ECO:0000256" key="1">
    <source>
        <dbReference type="ARBA" id="ARBA00004141"/>
    </source>
</evidence>
<dbReference type="PROSITE" id="PS50850">
    <property type="entry name" value="MFS"/>
    <property type="match status" value="1"/>
</dbReference>
<keyword evidence="2" id="KW-0472">Membrane</keyword>
<feature type="transmembrane region" description="Helical" evidence="2">
    <location>
        <begin position="289"/>
        <end position="312"/>
    </location>
</feature>
<dbReference type="InterPro" id="IPR011701">
    <property type="entry name" value="MFS"/>
</dbReference>
<dbReference type="AlphaFoldDB" id="A0A922CUJ7"/>
<feature type="transmembrane region" description="Helical" evidence="2">
    <location>
        <begin position="183"/>
        <end position="201"/>
    </location>
</feature>
<evidence type="ECO:0000259" key="3">
    <source>
        <dbReference type="PROSITE" id="PS50850"/>
    </source>
</evidence>
<feature type="transmembrane region" description="Helical" evidence="2">
    <location>
        <begin position="417"/>
        <end position="439"/>
    </location>
</feature>
<evidence type="ECO:0000313" key="5">
    <source>
        <dbReference type="Proteomes" id="UP000791440"/>
    </source>
</evidence>
<feature type="transmembrane region" description="Helical" evidence="2">
    <location>
        <begin position="6"/>
        <end position="25"/>
    </location>
</feature>
<keyword evidence="5" id="KW-1185">Reference proteome</keyword>
<evidence type="ECO:0000256" key="2">
    <source>
        <dbReference type="SAM" id="Phobius"/>
    </source>
</evidence>
<dbReference type="InterPro" id="IPR020846">
    <property type="entry name" value="MFS_dom"/>
</dbReference>
<feature type="transmembrane region" description="Helical" evidence="2">
    <location>
        <begin position="382"/>
        <end position="405"/>
    </location>
</feature>
<feature type="domain" description="Major facilitator superfamily (MFS) profile" evidence="3">
    <location>
        <begin position="14"/>
        <end position="473"/>
    </location>
</feature>
<proteinExistence type="predicted"/>
<feature type="transmembrane region" description="Helical" evidence="2">
    <location>
        <begin position="149"/>
        <end position="171"/>
    </location>
</feature>
<feature type="transmembrane region" description="Helical" evidence="2">
    <location>
        <begin position="62"/>
        <end position="82"/>
    </location>
</feature>
<feature type="transmembrane region" description="Helical" evidence="2">
    <location>
        <begin position="118"/>
        <end position="137"/>
    </location>
</feature>
<dbReference type="Pfam" id="PF07690">
    <property type="entry name" value="MFS_1"/>
    <property type="match status" value="2"/>
</dbReference>
<feature type="transmembrane region" description="Helical" evidence="2">
    <location>
        <begin position="451"/>
        <end position="470"/>
    </location>
</feature>
<reference evidence="4" key="1">
    <citation type="journal article" date="2016" name="Insect Biochem. Mol. Biol.">
        <title>Multifaceted biological insights from a draft genome sequence of the tobacco hornworm moth, Manduca sexta.</title>
        <authorList>
            <person name="Kanost M.R."/>
            <person name="Arrese E.L."/>
            <person name="Cao X."/>
            <person name="Chen Y.R."/>
            <person name="Chellapilla S."/>
            <person name="Goldsmith M.R."/>
            <person name="Grosse-Wilde E."/>
            <person name="Heckel D.G."/>
            <person name="Herndon N."/>
            <person name="Jiang H."/>
            <person name="Papanicolaou A."/>
            <person name="Qu J."/>
            <person name="Soulages J.L."/>
            <person name="Vogel H."/>
            <person name="Walters J."/>
            <person name="Waterhouse R.M."/>
            <person name="Ahn S.J."/>
            <person name="Almeida F.C."/>
            <person name="An C."/>
            <person name="Aqrawi P."/>
            <person name="Bretschneider A."/>
            <person name="Bryant W.B."/>
            <person name="Bucks S."/>
            <person name="Chao H."/>
            <person name="Chevignon G."/>
            <person name="Christen J.M."/>
            <person name="Clarke D.F."/>
            <person name="Dittmer N.T."/>
            <person name="Ferguson L.C.F."/>
            <person name="Garavelou S."/>
            <person name="Gordon K.H.J."/>
            <person name="Gunaratna R.T."/>
            <person name="Han Y."/>
            <person name="Hauser F."/>
            <person name="He Y."/>
            <person name="Heidel-Fischer H."/>
            <person name="Hirsh A."/>
            <person name="Hu Y."/>
            <person name="Jiang H."/>
            <person name="Kalra D."/>
            <person name="Klinner C."/>
            <person name="Konig C."/>
            <person name="Kovar C."/>
            <person name="Kroll A.R."/>
            <person name="Kuwar S.S."/>
            <person name="Lee S.L."/>
            <person name="Lehman R."/>
            <person name="Li K."/>
            <person name="Li Z."/>
            <person name="Liang H."/>
            <person name="Lovelace S."/>
            <person name="Lu Z."/>
            <person name="Mansfield J.H."/>
            <person name="McCulloch K.J."/>
            <person name="Mathew T."/>
            <person name="Morton B."/>
            <person name="Muzny D.M."/>
            <person name="Neunemann D."/>
            <person name="Ongeri F."/>
            <person name="Pauchet Y."/>
            <person name="Pu L.L."/>
            <person name="Pyrousis I."/>
            <person name="Rao X.J."/>
            <person name="Redding A."/>
            <person name="Roesel C."/>
            <person name="Sanchez-Gracia A."/>
            <person name="Schaack S."/>
            <person name="Shukla A."/>
            <person name="Tetreau G."/>
            <person name="Wang Y."/>
            <person name="Xiong G.H."/>
            <person name="Traut W."/>
            <person name="Walsh T.K."/>
            <person name="Worley K.C."/>
            <person name="Wu D."/>
            <person name="Wu W."/>
            <person name="Wu Y.Q."/>
            <person name="Zhang X."/>
            <person name="Zou Z."/>
            <person name="Zucker H."/>
            <person name="Briscoe A.D."/>
            <person name="Burmester T."/>
            <person name="Clem R.J."/>
            <person name="Feyereisen R."/>
            <person name="Grimmelikhuijzen C.J.P."/>
            <person name="Hamodrakas S.J."/>
            <person name="Hansson B.S."/>
            <person name="Huguet E."/>
            <person name="Jermiin L.S."/>
            <person name="Lan Q."/>
            <person name="Lehman H.K."/>
            <person name="Lorenzen M."/>
            <person name="Merzendorfer H."/>
            <person name="Michalopoulos I."/>
            <person name="Morton D.B."/>
            <person name="Muthukrishnan S."/>
            <person name="Oakeshott J.G."/>
            <person name="Palmer W."/>
            <person name="Park Y."/>
            <person name="Passarelli A.L."/>
            <person name="Rozas J."/>
            <person name="Schwartz L.M."/>
            <person name="Smith W."/>
            <person name="Southgate A."/>
            <person name="Vilcinskas A."/>
            <person name="Vogt R."/>
            <person name="Wang P."/>
            <person name="Werren J."/>
            <person name="Yu X.Q."/>
            <person name="Zhou J.J."/>
            <person name="Brown S.J."/>
            <person name="Scherer S.E."/>
            <person name="Richards S."/>
            <person name="Blissard G.W."/>
        </authorList>
    </citation>
    <scope>NUCLEOTIDE SEQUENCE</scope>
</reference>
<dbReference type="InterPro" id="IPR050327">
    <property type="entry name" value="Proton-linked_MCT"/>
</dbReference>
<feature type="transmembrane region" description="Helical" evidence="2">
    <location>
        <begin position="359"/>
        <end position="376"/>
    </location>
</feature>
<dbReference type="GO" id="GO:0008028">
    <property type="term" value="F:monocarboxylic acid transmembrane transporter activity"/>
    <property type="evidence" value="ECO:0007669"/>
    <property type="project" value="TreeGrafter"/>
</dbReference>
<name>A0A922CUJ7_MANSE</name>
<feature type="transmembrane region" description="Helical" evidence="2">
    <location>
        <begin position="324"/>
        <end position="347"/>
    </location>
</feature>
<reference evidence="4" key="2">
    <citation type="submission" date="2020-12" db="EMBL/GenBank/DDBJ databases">
        <authorList>
            <person name="Kanost M."/>
        </authorList>
    </citation>
    <scope>NUCLEOTIDE SEQUENCE</scope>
</reference>
<protein>
    <recommendedName>
        <fullName evidence="3">Major facilitator superfamily (MFS) profile domain-containing protein</fullName>
    </recommendedName>
</protein>
<feature type="transmembrane region" description="Helical" evidence="2">
    <location>
        <begin position="32"/>
        <end position="50"/>
    </location>
</feature>
<dbReference type="PANTHER" id="PTHR11360:SF309">
    <property type="entry name" value="MONOCARBOXYLATE TRANSPORTER 7-LIKE PROTEIN"/>
    <property type="match status" value="1"/>
</dbReference>
<dbReference type="Proteomes" id="UP000791440">
    <property type="component" value="Unassembled WGS sequence"/>
</dbReference>
<comment type="caution">
    <text evidence="4">The sequence shown here is derived from an EMBL/GenBank/DDBJ whole genome shotgun (WGS) entry which is preliminary data.</text>
</comment>
<keyword evidence="2" id="KW-1133">Transmembrane helix</keyword>